<feature type="region of interest" description="Disordered" evidence="1">
    <location>
        <begin position="342"/>
        <end position="390"/>
    </location>
</feature>
<feature type="region of interest" description="Disordered" evidence="1">
    <location>
        <begin position="119"/>
        <end position="140"/>
    </location>
</feature>
<dbReference type="Pfam" id="PF15909">
    <property type="entry name" value="zf-C2H2_8"/>
    <property type="match status" value="1"/>
</dbReference>
<dbReference type="PANTHER" id="PTHR21695">
    <property type="entry name" value="ZINC FINGER PROTEIN 414"/>
    <property type="match status" value="1"/>
</dbReference>
<dbReference type="InterPro" id="IPR013087">
    <property type="entry name" value="Znf_C2H2_type"/>
</dbReference>
<proteinExistence type="predicted"/>
<dbReference type="InterPro" id="IPR031799">
    <property type="entry name" value="Znf-C2H2_ribbon"/>
</dbReference>
<evidence type="ECO:0000259" key="2">
    <source>
        <dbReference type="PROSITE" id="PS00028"/>
    </source>
</evidence>
<dbReference type="PANTHER" id="PTHR21695:SF0">
    <property type="entry name" value="ZINC FINGER PROTEIN 414"/>
    <property type="match status" value="1"/>
</dbReference>
<organism evidence="3 4">
    <name type="scientific">Eptatretus burgeri</name>
    <name type="common">Inshore hagfish</name>
    <dbReference type="NCBI Taxonomy" id="7764"/>
    <lineage>
        <taxon>Eukaryota</taxon>
        <taxon>Metazoa</taxon>
        <taxon>Chordata</taxon>
        <taxon>Craniata</taxon>
        <taxon>Vertebrata</taxon>
        <taxon>Cyclostomata</taxon>
        <taxon>Myxini</taxon>
        <taxon>Myxiniformes</taxon>
        <taxon>Myxinidae</taxon>
        <taxon>Eptatretinae</taxon>
        <taxon>Eptatretus</taxon>
    </lineage>
</organism>
<dbReference type="SMART" id="SM00355">
    <property type="entry name" value="ZnF_C2H2"/>
    <property type="match status" value="2"/>
</dbReference>
<reference evidence="3" key="2">
    <citation type="submission" date="2025-09" db="UniProtKB">
        <authorList>
            <consortium name="Ensembl"/>
        </authorList>
    </citation>
    <scope>IDENTIFICATION</scope>
</reference>
<evidence type="ECO:0000313" key="3">
    <source>
        <dbReference type="Ensembl" id="ENSEBUP00000001766.1"/>
    </source>
</evidence>
<sequence>MAVPLCQQAFSHVPVCNEGITGFGRKCQSPGNYKANGTQSKPGKVFNCSADGCYEVMESMQFLVKHLRIHHKPNHYYKCETCLERFGTHLSMVRHTRLCLRDSMLKAALQPLRHSLGESGHLPATHWSKHGQTTGLSKKCTPYLSPRSVAPPLAPVPMTYFPSKSSPLQSGEMERLAAVSVLQRTPLRHPSSQRLPHMSSASPSVRHPLQEQQLAVMSPRDETRNPNITSTIVPQCVTPNETPSRMRDDVIWTSGLPVQRRTTLTEVAPISATVVQRASAAFSTSDVQQSLHRLHSSPGPVPQLVPMCGAGTISQQLPPLSFNGKSCVDSCRSPHILTSVDGFSKSTDAGDVSRGGPAVGQASDRESVSRYTDSSVIVPPRRPSPPPLSADSHTYGSLNLLGASGFGTSPNHRALAGAGGTGLGATVAAALPTGVQFPFGGTYTLPPFQPVFQPQANLFTYPHCMPYSGAHWLINAAQTGEVNSGTSVWQQPRHPSSFPHGHYPSMPRAELPRQLKLAEGGPLGADKAFHLPILLLCLFKWIWNFLQPFGLFFLF</sequence>
<feature type="domain" description="C2H2-type" evidence="2">
    <location>
        <begin position="48"/>
        <end position="71"/>
    </location>
</feature>
<dbReference type="Ensembl" id="ENSEBUT00000002100.1">
    <property type="protein sequence ID" value="ENSEBUP00000001766.1"/>
    <property type="gene ID" value="ENSEBUG00000001457.1"/>
</dbReference>
<reference evidence="3" key="1">
    <citation type="submission" date="2025-08" db="UniProtKB">
        <authorList>
            <consortium name="Ensembl"/>
        </authorList>
    </citation>
    <scope>IDENTIFICATION</scope>
</reference>
<evidence type="ECO:0000313" key="4">
    <source>
        <dbReference type="Proteomes" id="UP000694388"/>
    </source>
</evidence>
<feature type="region of interest" description="Disordered" evidence="1">
    <location>
        <begin position="188"/>
        <end position="208"/>
    </location>
</feature>
<feature type="compositionally biased region" description="Polar residues" evidence="1">
    <location>
        <begin position="190"/>
        <end position="203"/>
    </location>
</feature>
<keyword evidence="4" id="KW-1185">Reference proteome</keyword>
<dbReference type="InterPro" id="IPR039882">
    <property type="entry name" value="ZN414"/>
</dbReference>
<dbReference type="Proteomes" id="UP000694388">
    <property type="component" value="Unplaced"/>
</dbReference>
<dbReference type="PROSITE" id="PS00028">
    <property type="entry name" value="ZINC_FINGER_C2H2_1"/>
    <property type="match status" value="1"/>
</dbReference>
<accession>A0A8C4PWZ2</accession>
<dbReference type="Gene3D" id="3.30.160.60">
    <property type="entry name" value="Classic Zinc Finger"/>
    <property type="match status" value="1"/>
</dbReference>
<name>A0A8C4PWZ2_EPTBU</name>
<dbReference type="AlphaFoldDB" id="A0A8C4PWZ2"/>
<evidence type="ECO:0000256" key="1">
    <source>
        <dbReference type="SAM" id="MobiDB-lite"/>
    </source>
</evidence>
<protein>
    <recommendedName>
        <fullName evidence="2">C2H2-type domain-containing protein</fullName>
    </recommendedName>
</protein>